<dbReference type="OrthoDB" id="6155655at2759"/>
<proteinExistence type="predicted"/>
<dbReference type="Pfam" id="PF21530">
    <property type="entry name" value="Pif1_2B_dom"/>
    <property type="match status" value="1"/>
</dbReference>
<name>A0A0L8GSS3_OCTBM</name>
<dbReference type="PANTHER" id="PTHR10492:SF57">
    <property type="entry name" value="ATP-DEPENDENT DNA HELICASE"/>
    <property type="match status" value="1"/>
</dbReference>
<organism evidence="2">
    <name type="scientific">Octopus bimaculoides</name>
    <name type="common">California two-spotted octopus</name>
    <dbReference type="NCBI Taxonomy" id="37653"/>
    <lineage>
        <taxon>Eukaryota</taxon>
        <taxon>Metazoa</taxon>
        <taxon>Spiralia</taxon>
        <taxon>Lophotrochozoa</taxon>
        <taxon>Mollusca</taxon>
        <taxon>Cephalopoda</taxon>
        <taxon>Coleoidea</taxon>
        <taxon>Octopodiformes</taxon>
        <taxon>Octopoda</taxon>
        <taxon>Incirrata</taxon>
        <taxon>Octopodidae</taxon>
        <taxon>Octopus</taxon>
    </lineage>
</organism>
<sequence>MPTLHGDFWIQRINMIMHSKMPLCDVLRTSFDTFSVTLLFCNLTDAHSLWNKYKGTMCHDILLQARQTTGNVDALTTPAIYNRGLLLLEDLVKAIGGQRLDTYSPNTPDRNEDPCPNRLILRETSYNIHKLKQHSPDNATLLNSDQAEKQFTINMRSLLQTGQATTQFSEMLLKIGNGQTTSDDNGYIDTTTIGHTVSSPDDLCSAVYPNLTTEYIEPRLALRQSCSCTYKCSFTHFPTEFLNSQDPPGLPTHEFHLNVGYLFILLRNLNAPTLNAQIITGHGKNETVFILKILLTQTDCPYPMQRLQFPLKFSFAMTINKAKGQSLKVIVLNLRTSYFSHGQLYVACTRVQTTYSSMLLKEKQKVSSTKHPYSGYFSTAFFTSTPNCSR</sequence>
<dbReference type="InterPro" id="IPR027417">
    <property type="entry name" value="P-loop_NTPase"/>
</dbReference>
<reference evidence="2" key="1">
    <citation type="submission" date="2015-07" db="EMBL/GenBank/DDBJ databases">
        <title>MeaNS - Measles Nucleotide Surveillance Program.</title>
        <authorList>
            <person name="Tran T."/>
            <person name="Druce J."/>
        </authorList>
    </citation>
    <scope>NUCLEOTIDE SEQUENCE</scope>
    <source>
        <strain evidence="2">UCB-OBI-ISO-001</strain>
        <tissue evidence="2">Gonad</tissue>
    </source>
</reference>
<gene>
    <name evidence="2" type="ORF">OCBIM_22028821mg</name>
</gene>
<dbReference type="AlphaFoldDB" id="A0A0L8GSS3"/>
<evidence type="ECO:0000313" key="2">
    <source>
        <dbReference type="EMBL" id="KOF79874.1"/>
    </source>
</evidence>
<dbReference type="EMBL" id="KQ420587">
    <property type="protein sequence ID" value="KOF79874.1"/>
    <property type="molecule type" value="Genomic_DNA"/>
</dbReference>
<accession>A0A0L8GSS3</accession>
<dbReference type="SUPFAM" id="SSF52540">
    <property type="entry name" value="P-loop containing nucleoside triphosphate hydrolases"/>
    <property type="match status" value="1"/>
</dbReference>
<protein>
    <recommendedName>
        <fullName evidence="1">DNA helicase Pif1-like 2B domain-containing protein</fullName>
    </recommendedName>
</protein>
<feature type="domain" description="DNA helicase Pif1-like 2B" evidence="1">
    <location>
        <begin position="240"/>
        <end position="271"/>
    </location>
</feature>
<evidence type="ECO:0000259" key="1">
    <source>
        <dbReference type="Pfam" id="PF21530"/>
    </source>
</evidence>
<dbReference type="InterPro" id="IPR049163">
    <property type="entry name" value="Pif1-like_2B_dom"/>
</dbReference>
<dbReference type="PANTHER" id="PTHR10492">
    <property type="match status" value="1"/>
</dbReference>